<organism evidence="2 3">
    <name type="scientific">Smittium culicis</name>
    <dbReference type="NCBI Taxonomy" id="133412"/>
    <lineage>
        <taxon>Eukaryota</taxon>
        <taxon>Fungi</taxon>
        <taxon>Fungi incertae sedis</taxon>
        <taxon>Zoopagomycota</taxon>
        <taxon>Kickxellomycotina</taxon>
        <taxon>Harpellomycetes</taxon>
        <taxon>Harpellales</taxon>
        <taxon>Legeriomycetaceae</taxon>
        <taxon>Smittium</taxon>
    </lineage>
</organism>
<evidence type="ECO:0000313" key="2">
    <source>
        <dbReference type="EMBL" id="OMJ10770.1"/>
    </source>
</evidence>
<dbReference type="Proteomes" id="UP000187283">
    <property type="component" value="Unassembled WGS sequence"/>
</dbReference>
<accession>A0A1R1X814</accession>
<feature type="signal peptide" evidence="1">
    <location>
        <begin position="1"/>
        <end position="16"/>
    </location>
</feature>
<protein>
    <recommendedName>
        <fullName evidence="4">C3H1-type domain-containing protein</fullName>
    </recommendedName>
</protein>
<evidence type="ECO:0000313" key="3">
    <source>
        <dbReference type="Proteomes" id="UP000187283"/>
    </source>
</evidence>
<comment type="caution">
    <text evidence="2">The sequence shown here is derived from an EMBL/GenBank/DDBJ whole genome shotgun (WGS) entry which is preliminary data.</text>
</comment>
<keyword evidence="1" id="KW-0732">Signal</keyword>
<reference evidence="2 3" key="1">
    <citation type="submission" date="2017-01" db="EMBL/GenBank/DDBJ databases">
        <authorList>
            <person name="Mah S.A."/>
            <person name="Swanson W.J."/>
            <person name="Moy G.W."/>
            <person name="Vacquier V.D."/>
        </authorList>
    </citation>
    <scope>NUCLEOTIDE SEQUENCE [LARGE SCALE GENOMIC DNA]</scope>
    <source>
        <strain evidence="2 3">GSMNP</strain>
    </source>
</reference>
<evidence type="ECO:0000256" key="1">
    <source>
        <dbReference type="SAM" id="SignalP"/>
    </source>
</evidence>
<evidence type="ECO:0008006" key="4">
    <source>
        <dbReference type="Google" id="ProtNLM"/>
    </source>
</evidence>
<keyword evidence="3" id="KW-1185">Reference proteome</keyword>
<name>A0A1R1X814_9FUNG</name>
<sequence length="121" mass="13755">MLLGFGKSFFILCCLGTELHDFVNFIRFKDTPAWCGVSVLNCGYRLRCKFMHTVMVANQRLVIGTEIPRDVLLGPTFCGIDAFKCRGLILDAGVACSLKVFERYFERLSLDYKGFITRLLL</sequence>
<gene>
    <name evidence="2" type="ORF">AYI70_g10126</name>
</gene>
<proteinExistence type="predicted"/>
<feature type="chain" id="PRO_5011983253" description="C3H1-type domain-containing protein" evidence="1">
    <location>
        <begin position="17"/>
        <end position="121"/>
    </location>
</feature>
<dbReference type="AlphaFoldDB" id="A0A1R1X814"/>
<dbReference type="EMBL" id="LSSN01004854">
    <property type="protein sequence ID" value="OMJ10770.1"/>
    <property type="molecule type" value="Genomic_DNA"/>
</dbReference>